<dbReference type="InterPro" id="IPR038943">
    <property type="entry name" value="PLDrp1-like"/>
</dbReference>
<evidence type="ECO:0000313" key="3">
    <source>
        <dbReference type="Proteomes" id="UP000775213"/>
    </source>
</evidence>
<sequence>MSYRGSRVLSVDSFDGYDPTPYSGGFDLSLTYGRPRQPSDEICYPVSAAGDVDLERAHYSSGSQTSVFKTGNAQKSDCCGLQRPGFQLQPQPVSNTGYPGYGHQSYGHGGGGASDYGSGYGGRPQFQDNRSTYGQGYHHPQHQEFKSEYGSGYESGRKPQYGYEYGREGSKLHGDEGYGASGYGRREEEGYGRQGFGGNEYRRSEEEVGGEGGHRKNNDYVYGGNTSYVRPSHGFGAEESAKFRSSGYGEKGSGGYKNSSYGDEYQSTGYRKPSYYGGEEGEGYGPSKYEWAAVASFGWSFGRGLGGCAGLWAGFDRRLKVMILMMWKRSIAIISIIFATTRVFIANSYRSWSLQLQRLYLAVVEGFRELTSSCMWGYY</sequence>
<evidence type="ECO:0000256" key="1">
    <source>
        <dbReference type="SAM" id="MobiDB-lite"/>
    </source>
</evidence>
<organism evidence="2 3">
    <name type="scientific">Dendrobium chrysotoxum</name>
    <name type="common">Orchid</name>
    <dbReference type="NCBI Taxonomy" id="161865"/>
    <lineage>
        <taxon>Eukaryota</taxon>
        <taxon>Viridiplantae</taxon>
        <taxon>Streptophyta</taxon>
        <taxon>Embryophyta</taxon>
        <taxon>Tracheophyta</taxon>
        <taxon>Spermatophyta</taxon>
        <taxon>Magnoliopsida</taxon>
        <taxon>Liliopsida</taxon>
        <taxon>Asparagales</taxon>
        <taxon>Orchidaceae</taxon>
        <taxon>Epidendroideae</taxon>
        <taxon>Malaxideae</taxon>
        <taxon>Dendrobiinae</taxon>
        <taxon>Dendrobium</taxon>
    </lineage>
</organism>
<accession>A0AAV7H102</accession>
<dbReference type="GO" id="GO:0070300">
    <property type="term" value="F:phosphatidic acid binding"/>
    <property type="evidence" value="ECO:0007669"/>
    <property type="project" value="InterPro"/>
</dbReference>
<dbReference type="PANTHER" id="PTHR33971">
    <property type="entry name" value="OS06G0232000 PROTEIN"/>
    <property type="match status" value="1"/>
</dbReference>
<reference evidence="2 3" key="1">
    <citation type="journal article" date="2021" name="Hortic Res">
        <title>Chromosome-scale assembly of the Dendrobium chrysotoxum genome enhances the understanding of orchid evolution.</title>
        <authorList>
            <person name="Zhang Y."/>
            <person name="Zhang G.Q."/>
            <person name="Zhang D."/>
            <person name="Liu X.D."/>
            <person name="Xu X.Y."/>
            <person name="Sun W.H."/>
            <person name="Yu X."/>
            <person name="Zhu X."/>
            <person name="Wang Z.W."/>
            <person name="Zhao X."/>
            <person name="Zhong W.Y."/>
            <person name="Chen H."/>
            <person name="Yin W.L."/>
            <person name="Huang T."/>
            <person name="Niu S.C."/>
            <person name="Liu Z.J."/>
        </authorList>
    </citation>
    <scope>NUCLEOTIDE SEQUENCE [LARGE SCALE GENOMIC DNA]</scope>
    <source>
        <strain evidence="2">Lindl</strain>
    </source>
</reference>
<feature type="compositionally biased region" description="Gly residues" evidence="1">
    <location>
        <begin position="109"/>
        <end position="122"/>
    </location>
</feature>
<name>A0AAV7H102_DENCH</name>
<dbReference type="Proteomes" id="UP000775213">
    <property type="component" value="Unassembled WGS sequence"/>
</dbReference>
<gene>
    <name evidence="2" type="ORF">IEQ34_009540</name>
</gene>
<feature type="compositionally biased region" description="Basic and acidic residues" evidence="1">
    <location>
        <begin position="200"/>
        <end position="218"/>
    </location>
</feature>
<feature type="region of interest" description="Disordered" evidence="1">
    <location>
        <begin position="109"/>
        <end position="139"/>
    </location>
</feature>
<keyword evidence="3" id="KW-1185">Reference proteome</keyword>
<comment type="caution">
    <text evidence="2">The sequence shown here is derived from an EMBL/GenBank/DDBJ whole genome shotgun (WGS) entry which is preliminary data.</text>
</comment>
<dbReference type="EMBL" id="JAGFBR010000009">
    <property type="protein sequence ID" value="KAH0461965.1"/>
    <property type="molecule type" value="Genomic_DNA"/>
</dbReference>
<proteinExistence type="predicted"/>
<dbReference type="AlphaFoldDB" id="A0AAV7H102"/>
<dbReference type="PANTHER" id="PTHR33971:SF1">
    <property type="entry name" value="OS02G0743600 PROTEIN"/>
    <property type="match status" value="1"/>
</dbReference>
<feature type="region of interest" description="Disordered" evidence="1">
    <location>
        <begin position="183"/>
        <end position="219"/>
    </location>
</feature>
<protein>
    <submittedName>
        <fullName evidence="2">Uncharacterized protein</fullName>
    </submittedName>
</protein>
<evidence type="ECO:0000313" key="2">
    <source>
        <dbReference type="EMBL" id="KAH0461965.1"/>
    </source>
</evidence>